<protein>
    <submittedName>
        <fullName evidence="9">Variant surface glycoprotein 2090</fullName>
    </submittedName>
</protein>
<accession>M4SU29</accession>
<comment type="function">
    <text evidence="1">VSG forms a coat on the surface of the parasite. The trypanosome evades the immune response of the host by expressing a series of antigenically distinct VSGs from an estimated 1000 VSG genes.</text>
</comment>
<keyword evidence="7" id="KW-0449">Lipoprotein</keyword>
<dbReference type="VEuPathDB" id="TriTrypDB:Tb427_000044300"/>
<evidence type="ECO:0000256" key="5">
    <source>
        <dbReference type="ARBA" id="ARBA00023136"/>
    </source>
</evidence>
<keyword evidence="4" id="KW-0336">GPI-anchor</keyword>
<name>M4SU29_9TRYP</name>
<keyword evidence="8" id="KW-0175">Coiled coil</keyword>
<evidence type="ECO:0000256" key="7">
    <source>
        <dbReference type="ARBA" id="ARBA00023288"/>
    </source>
</evidence>
<dbReference type="AlphaFoldDB" id="M4SU29"/>
<dbReference type="EMBL" id="KC611395">
    <property type="protein sequence ID" value="AGH58826.1"/>
    <property type="molecule type" value="Genomic_DNA"/>
</dbReference>
<feature type="non-terminal residue" evidence="9">
    <location>
        <position position="1"/>
    </location>
</feature>
<dbReference type="SUPFAM" id="SSF118251">
    <property type="entry name" value="Variant surface glycoprotein MITAT 1.2, VSG 221, C-terminal domain"/>
    <property type="match status" value="1"/>
</dbReference>
<reference evidence="9" key="2">
    <citation type="journal article" date="2014" name="Mol. Biochem. Parasitol.">
        <title>Capturing the variant surface glycoprotein repertoire (the VSGnome) of Trypanosoma brucei Lister 427.</title>
        <authorList>
            <person name="Cross G.A."/>
            <person name="Kim H.S."/>
            <person name="Wickstead B."/>
        </authorList>
    </citation>
    <scope>NUCLEOTIDE SEQUENCE</scope>
    <source>
        <strain evidence="9">Lister 427</strain>
    </source>
</reference>
<proteinExistence type="predicted"/>
<keyword evidence="5" id="KW-0472">Membrane</keyword>
<feature type="coiled-coil region" evidence="8">
    <location>
        <begin position="18"/>
        <end position="45"/>
    </location>
</feature>
<evidence type="ECO:0000256" key="1">
    <source>
        <dbReference type="ARBA" id="ARBA00002523"/>
    </source>
</evidence>
<reference evidence="9" key="1">
    <citation type="submission" date="2013-02" db="EMBL/GenBank/DDBJ databases">
        <authorList>
            <person name="Cross G.A.M."/>
            <person name="Kim H.-S."/>
            <person name="Wickstead B."/>
        </authorList>
    </citation>
    <scope>NUCLEOTIDE SEQUENCE</scope>
    <source>
        <strain evidence="9">Lister 427</strain>
    </source>
</reference>
<keyword evidence="6" id="KW-0325">Glycoprotein</keyword>
<comment type="subcellular location">
    <subcellularLocation>
        <location evidence="2">Cell membrane</location>
        <topology evidence="2">Lipid-anchor</topology>
        <topology evidence="2">GPI-anchor</topology>
    </subcellularLocation>
</comment>
<evidence type="ECO:0000256" key="6">
    <source>
        <dbReference type="ARBA" id="ARBA00023180"/>
    </source>
</evidence>
<organism evidence="9">
    <name type="scientific">Trypanosoma brucei</name>
    <dbReference type="NCBI Taxonomy" id="5691"/>
    <lineage>
        <taxon>Eukaryota</taxon>
        <taxon>Discoba</taxon>
        <taxon>Euglenozoa</taxon>
        <taxon>Kinetoplastea</taxon>
        <taxon>Metakinetoplastina</taxon>
        <taxon>Trypanosomatida</taxon>
        <taxon>Trypanosomatidae</taxon>
        <taxon>Trypanosoma</taxon>
    </lineage>
</organism>
<sequence length="405" mass="43900">AAVAALALTKTKSAAEARSRAQKEINDARLELSKFRETVEAAQRMQHRKHKAYGTITTAKQVAGKATDADLSCIYTNRLTQVGNDACPEPSSYHTDLRKASYDPKGTTTLPVPSQLFFEQLKATVTGYKKGGHHSNVVPQESTGRCSDAAGTATSLDGTSGLGVQIEFTAEAANPTKDSIYSNKDTKTCVQKPNKIITHADRIAQLQAVVCAAVKDLPQKPKDLEAYTVTELKADSDMANIAKAILQGRSASKLDDSKMNQAAVDKVIIELFGTADNSFSENYIKKLKSQRLRFRTAGEQRKESAITAIEANTIGQALVYYTAKIVVTPKVQETEKPQQIASDNECKGENDEGKCNKKDGCEYKDGKCKLKEGVKVESDGKTTNTTGSNSFVIKKAPLWLAVLLI</sequence>
<keyword evidence="3" id="KW-1003">Cell membrane</keyword>
<dbReference type="VEuPathDB" id="TriTrypDB:Tb11.0680"/>
<evidence type="ECO:0000313" key="9">
    <source>
        <dbReference type="EMBL" id="AGH58826.1"/>
    </source>
</evidence>
<evidence type="ECO:0000256" key="8">
    <source>
        <dbReference type="SAM" id="Coils"/>
    </source>
</evidence>
<evidence type="ECO:0000256" key="2">
    <source>
        <dbReference type="ARBA" id="ARBA00004609"/>
    </source>
</evidence>
<dbReference type="GO" id="GO:0098552">
    <property type="term" value="C:side of membrane"/>
    <property type="evidence" value="ECO:0007669"/>
    <property type="project" value="UniProtKB-KW"/>
</dbReference>
<evidence type="ECO:0000256" key="3">
    <source>
        <dbReference type="ARBA" id="ARBA00022475"/>
    </source>
</evidence>
<dbReference type="GO" id="GO:0005886">
    <property type="term" value="C:plasma membrane"/>
    <property type="evidence" value="ECO:0007669"/>
    <property type="project" value="UniProtKB-SubCell"/>
</dbReference>
<evidence type="ECO:0000256" key="4">
    <source>
        <dbReference type="ARBA" id="ARBA00022622"/>
    </source>
</evidence>
<dbReference type="SUPFAM" id="SSF58087">
    <property type="entry name" value="Variant surface glycoprotein (N-terminal domain)"/>
    <property type="match status" value="1"/>
</dbReference>
<dbReference type="InterPro" id="IPR027446">
    <property type="entry name" value="VSG_C_dom_sf"/>
</dbReference>